<proteinExistence type="evidence at transcript level"/>
<dbReference type="AlphaFoldDB" id="I7GPC3"/>
<dbReference type="EMBL" id="AB174119">
    <property type="protein sequence ID" value="BAE91181.1"/>
    <property type="molecule type" value="mRNA"/>
</dbReference>
<protein>
    <submittedName>
        <fullName evidence="1">Macaca fascicularis brain cDNA, clone: QmoA-12392</fullName>
    </submittedName>
</protein>
<reference evidence="1" key="1">
    <citation type="journal article" date="2007" name="PLoS Biol.">
        <title>Rate of evolution in brain-expressed genes in humans and other primates.</title>
        <authorList>
            <person name="Wang H.-Y."/>
            <person name="Chien H.-C."/>
            <person name="Osada N."/>
            <person name="Hashimoto K."/>
            <person name="Sugano S."/>
            <person name="Gojobori T."/>
            <person name="Chou C.-K."/>
            <person name="Tsai S.-F."/>
            <person name="Wu C.-I."/>
            <person name="Shen C.-K.J."/>
        </authorList>
    </citation>
    <scope>NUCLEOTIDE SEQUENCE</scope>
</reference>
<organism evidence="1">
    <name type="scientific">Macaca fascicularis</name>
    <name type="common">Crab-eating macaque</name>
    <name type="synonym">Cynomolgus monkey</name>
    <dbReference type="NCBI Taxonomy" id="9541"/>
    <lineage>
        <taxon>Eukaryota</taxon>
        <taxon>Metazoa</taxon>
        <taxon>Chordata</taxon>
        <taxon>Craniata</taxon>
        <taxon>Vertebrata</taxon>
        <taxon>Euteleostomi</taxon>
        <taxon>Mammalia</taxon>
        <taxon>Eutheria</taxon>
        <taxon>Euarchontoglires</taxon>
        <taxon>Primates</taxon>
        <taxon>Haplorrhini</taxon>
        <taxon>Catarrhini</taxon>
        <taxon>Cercopithecidae</taxon>
        <taxon>Cercopithecinae</taxon>
        <taxon>Macaca</taxon>
    </lineage>
</organism>
<accession>I7GPC3</accession>
<sequence>MSIFYNCHLLYVEKRHKTLEKATIICKVIFSPKSTLT</sequence>
<name>I7GPC3_MACFA</name>
<evidence type="ECO:0000313" key="1">
    <source>
        <dbReference type="EMBL" id="BAE91181.1"/>
    </source>
</evidence>